<proteinExistence type="predicted"/>
<reference evidence="3 4" key="1">
    <citation type="submission" date="2022-05" db="EMBL/GenBank/DDBJ databases">
        <authorList>
            <person name="Park J.-S."/>
        </authorList>
    </citation>
    <scope>NUCLEOTIDE SEQUENCE [LARGE SCALE GENOMIC DNA]</scope>
    <source>
        <strain evidence="3 4">2012CJ34-2</strain>
    </source>
</reference>
<keyword evidence="2" id="KW-1133">Transmembrane helix</keyword>
<sequence>MIGPQNFMGYPYHQKKQTSLPPKPIPNPDTANDKDDNDFNLVEAFLFYHGNAHCIFIFRGGISRSWLFVSQGLSLVFIILTANYFYYCVA</sequence>
<keyword evidence="2" id="KW-0472">Membrane</keyword>
<evidence type="ECO:0000256" key="1">
    <source>
        <dbReference type="SAM" id="MobiDB-lite"/>
    </source>
</evidence>
<feature type="region of interest" description="Disordered" evidence="1">
    <location>
        <begin position="1"/>
        <end position="34"/>
    </location>
</feature>
<dbReference type="Proteomes" id="UP001203338">
    <property type="component" value="Unassembled WGS sequence"/>
</dbReference>
<comment type="caution">
    <text evidence="3">The sequence shown here is derived from an EMBL/GenBank/DDBJ whole genome shotgun (WGS) entry which is preliminary data.</text>
</comment>
<keyword evidence="2" id="KW-0812">Transmembrane</keyword>
<keyword evidence="4" id="KW-1185">Reference proteome</keyword>
<dbReference type="RefSeq" id="WP_249697202.1">
    <property type="nucleotide sequence ID" value="NZ_JAMFLX010000001.1"/>
</dbReference>
<evidence type="ECO:0008006" key="5">
    <source>
        <dbReference type="Google" id="ProtNLM"/>
    </source>
</evidence>
<gene>
    <name evidence="3" type="ORF">M3P05_00175</name>
</gene>
<evidence type="ECO:0000313" key="3">
    <source>
        <dbReference type="EMBL" id="MCL6268364.1"/>
    </source>
</evidence>
<feature type="transmembrane region" description="Helical" evidence="2">
    <location>
        <begin position="66"/>
        <end position="87"/>
    </location>
</feature>
<accession>A0ABT0PAH6</accession>
<dbReference type="EMBL" id="JAMFLX010000001">
    <property type="protein sequence ID" value="MCL6268364.1"/>
    <property type="molecule type" value="Genomic_DNA"/>
</dbReference>
<organism evidence="3 4">
    <name type="scientific">Parendozoicomonas callyspongiae</name>
    <dbReference type="NCBI Taxonomy" id="2942213"/>
    <lineage>
        <taxon>Bacteria</taxon>
        <taxon>Pseudomonadati</taxon>
        <taxon>Pseudomonadota</taxon>
        <taxon>Gammaproteobacteria</taxon>
        <taxon>Oceanospirillales</taxon>
        <taxon>Endozoicomonadaceae</taxon>
        <taxon>Parendozoicomonas</taxon>
    </lineage>
</organism>
<evidence type="ECO:0000313" key="4">
    <source>
        <dbReference type="Proteomes" id="UP001203338"/>
    </source>
</evidence>
<name>A0ABT0PAH6_9GAMM</name>
<protein>
    <recommendedName>
        <fullName evidence="5">Transmembrane protein</fullName>
    </recommendedName>
</protein>
<evidence type="ECO:0000256" key="2">
    <source>
        <dbReference type="SAM" id="Phobius"/>
    </source>
</evidence>